<protein>
    <submittedName>
        <fullName evidence="3">Phage tail protein</fullName>
    </submittedName>
</protein>
<dbReference type="InterPro" id="IPR011083">
    <property type="entry name" value="Phage_tail_collar_dom"/>
</dbReference>
<evidence type="ECO:0000256" key="1">
    <source>
        <dbReference type="SAM" id="MobiDB-lite"/>
    </source>
</evidence>
<sequence>MDEIMGTIKLFAGNFAPVGFLTCEGQTLSISQNTALFSILGTTYGGDGMNTFKLPDLRGAFPTQTSNIGGSHPGGTYALGQVGGNQSYTITSNNMPPHTHTIVKGAGTNLTGAVTVSTVLQASTADGASPSPSATNNALGTTGDVGGSGQPNLYTNGTPTIPLAGGTSTVANSLNFDPTGLTLTPWGNGPQPLPTVPPFVAMQYIICVQGIYPSRP</sequence>
<dbReference type="SUPFAM" id="SSF88874">
    <property type="entry name" value="Receptor-binding domain of short tail fibre protein gp12"/>
    <property type="match status" value="1"/>
</dbReference>
<dbReference type="RefSeq" id="WP_031457749.1">
    <property type="nucleotide sequence ID" value="NZ_CAIJDO010000051.1"/>
</dbReference>
<name>A0A6V6YN02_9FLAO</name>
<evidence type="ECO:0000313" key="4">
    <source>
        <dbReference type="Proteomes" id="UP000556700"/>
    </source>
</evidence>
<accession>A0A6V6YN02</accession>
<dbReference type="EMBL" id="CAIJDO010000051">
    <property type="protein sequence ID" value="CAD0000759.1"/>
    <property type="molecule type" value="Genomic_DNA"/>
</dbReference>
<dbReference type="InterPro" id="IPR037053">
    <property type="entry name" value="Phage_tail_collar_dom_sf"/>
</dbReference>
<keyword evidence="4" id="KW-1185">Reference proteome</keyword>
<evidence type="ECO:0000313" key="3">
    <source>
        <dbReference type="EMBL" id="CAD0000759.1"/>
    </source>
</evidence>
<gene>
    <name evidence="3" type="ORF">FLACHUCJ7_00195</name>
</gene>
<proteinExistence type="predicted"/>
<feature type="region of interest" description="Disordered" evidence="1">
    <location>
        <begin position="124"/>
        <end position="158"/>
    </location>
</feature>
<feature type="compositionally biased region" description="Polar residues" evidence="1">
    <location>
        <begin position="124"/>
        <end position="140"/>
    </location>
</feature>
<dbReference type="Pfam" id="PF07484">
    <property type="entry name" value="Collar"/>
    <property type="match status" value="1"/>
</dbReference>
<dbReference type="AlphaFoldDB" id="A0A6V6YN02"/>
<dbReference type="Proteomes" id="UP000556700">
    <property type="component" value="Unassembled WGS sequence"/>
</dbReference>
<feature type="domain" description="Phage tail collar" evidence="2">
    <location>
        <begin position="6"/>
        <end position="62"/>
    </location>
</feature>
<organism evidence="3 4">
    <name type="scientific">Flavobacterium chungangense</name>
    <dbReference type="NCBI Taxonomy" id="554283"/>
    <lineage>
        <taxon>Bacteria</taxon>
        <taxon>Pseudomonadati</taxon>
        <taxon>Bacteroidota</taxon>
        <taxon>Flavobacteriia</taxon>
        <taxon>Flavobacteriales</taxon>
        <taxon>Flavobacteriaceae</taxon>
        <taxon>Flavobacterium</taxon>
    </lineage>
</organism>
<reference evidence="3 4" key="1">
    <citation type="submission" date="2020-06" db="EMBL/GenBank/DDBJ databases">
        <authorList>
            <person name="Criscuolo A."/>
        </authorList>
    </citation>
    <scope>NUCLEOTIDE SEQUENCE [LARGE SCALE GENOMIC DNA]</scope>
    <source>
        <strain evidence="4">CIP 110025</strain>
    </source>
</reference>
<evidence type="ECO:0000259" key="2">
    <source>
        <dbReference type="Pfam" id="PF07484"/>
    </source>
</evidence>
<comment type="caution">
    <text evidence="3">The sequence shown here is derived from an EMBL/GenBank/DDBJ whole genome shotgun (WGS) entry which is preliminary data.</text>
</comment>
<dbReference type="Gene3D" id="3.90.1340.10">
    <property type="entry name" value="Phage tail collar domain"/>
    <property type="match status" value="1"/>
</dbReference>